<dbReference type="GO" id="GO:0004620">
    <property type="term" value="F:phospholipase activity"/>
    <property type="evidence" value="ECO:0007669"/>
    <property type="project" value="TreeGrafter"/>
</dbReference>
<dbReference type="GO" id="GO:0016020">
    <property type="term" value="C:membrane"/>
    <property type="evidence" value="ECO:0007669"/>
    <property type="project" value="TreeGrafter"/>
</dbReference>
<dbReference type="EMBL" id="LSYV01000893">
    <property type="protein sequence ID" value="KXZ41054.1"/>
    <property type="molecule type" value="Genomic_DNA"/>
</dbReference>
<proteinExistence type="predicted"/>
<evidence type="ECO:0000313" key="2">
    <source>
        <dbReference type="Proteomes" id="UP000075714"/>
    </source>
</evidence>
<gene>
    <name evidence="1" type="ORF">GPECTOR_897g147</name>
</gene>
<accession>A0A150FTW9</accession>
<dbReference type="GO" id="GO:0046513">
    <property type="term" value="P:ceramide biosynthetic process"/>
    <property type="evidence" value="ECO:0007669"/>
    <property type="project" value="TreeGrafter"/>
</dbReference>
<reference evidence="2" key="1">
    <citation type="journal article" date="2016" name="Nat. Commun.">
        <title>The Gonium pectorale genome demonstrates co-option of cell cycle regulation during the evolution of multicellularity.</title>
        <authorList>
            <person name="Hanschen E.R."/>
            <person name="Marriage T.N."/>
            <person name="Ferris P.J."/>
            <person name="Hamaji T."/>
            <person name="Toyoda A."/>
            <person name="Fujiyama A."/>
            <person name="Neme R."/>
            <person name="Noguchi H."/>
            <person name="Minakuchi Y."/>
            <person name="Suzuki M."/>
            <person name="Kawai-Toyooka H."/>
            <person name="Smith D.R."/>
            <person name="Sparks H."/>
            <person name="Anderson J."/>
            <person name="Bakaric R."/>
            <person name="Luria V."/>
            <person name="Karger A."/>
            <person name="Kirschner M.W."/>
            <person name="Durand P.M."/>
            <person name="Michod R.E."/>
            <person name="Nozaki H."/>
            <person name="Olson B.J."/>
        </authorList>
    </citation>
    <scope>NUCLEOTIDE SEQUENCE [LARGE SCALE GENOMIC DNA]</scope>
    <source>
        <strain evidence="2">NIES-2863</strain>
    </source>
</reference>
<dbReference type="Proteomes" id="UP000075714">
    <property type="component" value="Unassembled WGS sequence"/>
</dbReference>
<dbReference type="InterPro" id="IPR036770">
    <property type="entry name" value="Ankyrin_rpt-contain_sf"/>
</dbReference>
<dbReference type="AlphaFoldDB" id="A0A150FTW9"/>
<dbReference type="SUPFAM" id="SSF48403">
    <property type="entry name" value="Ankyrin repeat"/>
    <property type="match status" value="1"/>
</dbReference>
<name>A0A150FTW9_GONPE</name>
<sequence length="357" mass="38469">MSRHHWSFHVWPQLFPELAERIVGCIERNEIASTFRRLNKATAEQFSGPQHTTIHLSEPVPPHAFAAHWLAPGATRGLTLTRRADLMRLVAASGVLPNMEVALQAAGFTGAACKAFNAAAGAGQLSMCQWLWDYSRRREDLHEACCAGAALGPAAALPGHGEALARLAWLGGRGYPFDAKAVVAATRSGNTAAVQHLLEWVPVDEPRARNHIVYLAAGGRHLAVLQALHVAGWPIDRYMADATCEAAKKGHLQVLSWLLEVQWVEPLLDVVLDESLFAAAAGSGSVELLAWLRERGCRWSGYTFVRAAESGCAAAMEWLAEEGCPVEVSWGSRGSELALAAGSNEGLVIVYRWGGCA</sequence>
<dbReference type="GO" id="GO:0030149">
    <property type="term" value="P:sphingolipid catabolic process"/>
    <property type="evidence" value="ECO:0007669"/>
    <property type="project" value="TreeGrafter"/>
</dbReference>
<comment type="caution">
    <text evidence="1">The sequence shown here is derived from an EMBL/GenBank/DDBJ whole genome shotgun (WGS) entry which is preliminary data.</text>
</comment>
<dbReference type="OrthoDB" id="6571938at2759"/>
<dbReference type="GO" id="GO:0005783">
    <property type="term" value="C:endoplasmic reticulum"/>
    <property type="evidence" value="ECO:0007669"/>
    <property type="project" value="TreeGrafter"/>
</dbReference>
<dbReference type="Gene3D" id="1.25.40.20">
    <property type="entry name" value="Ankyrin repeat-containing domain"/>
    <property type="match status" value="1"/>
</dbReference>
<keyword evidence="2" id="KW-1185">Reference proteome</keyword>
<dbReference type="GO" id="GO:0071944">
    <property type="term" value="C:cell periphery"/>
    <property type="evidence" value="ECO:0007669"/>
    <property type="project" value="TreeGrafter"/>
</dbReference>
<organism evidence="1 2">
    <name type="scientific">Gonium pectorale</name>
    <name type="common">Green alga</name>
    <dbReference type="NCBI Taxonomy" id="33097"/>
    <lineage>
        <taxon>Eukaryota</taxon>
        <taxon>Viridiplantae</taxon>
        <taxon>Chlorophyta</taxon>
        <taxon>core chlorophytes</taxon>
        <taxon>Chlorophyceae</taxon>
        <taxon>CS clade</taxon>
        <taxon>Chlamydomonadales</taxon>
        <taxon>Volvocaceae</taxon>
        <taxon>Gonium</taxon>
    </lineage>
</organism>
<protein>
    <submittedName>
        <fullName evidence="1">Uncharacterized protein</fullName>
    </submittedName>
</protein>
<dbReference type="PANTHER" id="PTHR12393">
    <property type="entry name" value="SPHINGOMYELIN PHOSPHODIESTERASE RELATED"/>
    <property type="match status" value="1"/>
</dbReference>
<dbReference type="PANTHER" id="PTHR12393:SF6">
    <property type="entry name" value="SPHINGOMYELIN PHOSPHODIESTERASE 2"/>
    <property type="match status" value="1"/>
</dbReference>
<evidence type="ECO:0000313" key="1">
    <source>
        <dbReference type="EMBL" id="KXZ41054.1"/>
    </source>
</evidence>